<dbReference type="GeneID" id="18916871"/>
<protein>
    <submittedName>
        <fullName evidence="1">Uncharacterized protein</fullName>
    </submittedName>
</protein>
<dbReference type="Proteomes" id="UP000008370">
    <property type="component" value="Unassembled WGS sequence"/>
</dbReference>
<feature type="non-terminal residue" evidence="1">
    <location>
        <position position="164"/>
    </location>
</feature>
<dbReference type="RefSeq" id="XP_007396684.1">
    <property type="nucleotide sequence ID" value="XM_007396622.1"/>
</dbReference>
<keyword evidence="2" id="KW-1185">Reference proteome</keyword>
<dbReference type="KEGG" id="pco:PHACADRAFT_257512"/>
<evidence type="ECO:0000313" key="1">
    <source>
        <dbReference type="EMBL" id="EKM53977.1"/>
    </source>
</evidence>
<accession>K5WU56</accession>
<dbReference type="STRING" id="650164.K5WU56"/>
<dbReference type="EMBL" id="JH930473">
    <property type="protein sequence ID" value="EKM53977.1"/>
    <property type="molecule type" value="Genomic_DNA"/>
</dbReference>
<dbReference type="OrthoDB" id="3162439at2759"/>
<reference evidence="1 2" key="1">
    <citation type="journal article" date="2012" name="BMC Genomics">
        <title>Comparative genomics of the white-rot fungi, Phanerochaete carnosa and P. chrysosporium, to elucidate the genetic basis of the distinct wood types they colonize.</title>
        <authorList>
            <person name="Suzuki H."/>
            <person name="MacDonald J."/>
            <person name="Syed K."/>
            <person name="Salamov A."/>
            <person name="Hori C."/>
            <person name="Aerts A."/>
            <person name="Henrissat B."/>
            <person name="Wiebenga A."/>
            <person name="vanKuyk P.A."/>
            <person name="Barry K."/>
            <person name="Lindquist E."/>
            <person name="LaButti K."/>
            <person name="Lapidus A."/>
            <person name="Lucas S."/>
            <person name="Coutinho P."/>
            <person name="Gong Y."/>
            <person name="Samejima M."/>
            <person name="Mahadevan R."/>
            <person name="Abou-Zaid M."/>
            <person name="de Vries R.P."/>
            <person name="Igarashi K."/>
            <person name="Yadav J.S."/>
            <person name="Grigoriev I.V."/>
            <person name="Master E.R."/>
        </authorList>
    </citation>
    <scope>NUCLEOTIDE SEQUENCE [LARGE SCALE GENOMIC DNA]</scope>
    <source>
        <strain evidence="1 2">HHB-10118-sp</strain>
    </source>
</reference>
<name>K5WU56_PHACS</name>
<gene>
    <name evidence="1" type="ORF">PHACADRAFT_257512</name>
</gene>
<proteinExistence type="predicted"/>
<evidence type="ECO:0000313" key="2">
    <source>
        <dbReference type="Proteomes" id="UP000008370"/>
    </source>
</evidence>
<sequence length="164" mass="19008">MSNDTRHSLAQIPLRWMVRQCLLANTGIRFHADPLRGIELNPALLFRTAPRRCTTRRARPCPTARLREEEDLADALSLAYDQLSLARGRWVLKLLQIRHHMQHTADGQWETKVYTNMGRTRVIPRRETHPVHAHRSVKMRIEGEKPVGRAYAPKAKFDVEPTCM</sequence>
<dbReference type="HOGENOM" id="CLU_1661407_0_0_1"/>
<dbReference type="AlphaFoldDB" id="K5WU56"/>
<organism evidence="1 2">
    <name type="scientific">Phanerochaete carnosa (strain HHB-10118-sp)</name>
    <name type="common">White-rot fungus</name>
    <name type="synonym">Peniophora carnosa</name>
    <dbReference type="NCBI Taxonomy" id="650164"/>
    <lineage>
        <taxon>Eukaryota</taxon>
        <taxon>Fungi</taxon>
        <taxon>Dikarya</taxon>
        <taxon>Basidiomycota</taxon>
        <taxon>Agaricomycotina</taxon>
        <taxon>Agaricomycetes</taxon>
        <taxon>Polyporales</taxon>
        <taxon>Phanerochaetaceae</taxon>
        <taxon>Phanerochaete</taxon>
    </lineage>
</organism>
<dbReference type="InParanoid" id="K5WU56"/>